<organism evidence="2 3">
    <name type="scientific">Candidatus Uhrbacteria bacterium GW2011_GWF2_44_350</name>
    <dbReference type="NCBI Taxonomy" id="1619000"/>
    <lineage>
        <taxon>Bacteria</taxon>
        <taxon>Candidatus Uhriibacteriota</taxon>
    </lineage>
</organism>
<gene>
    <name evidence="2" type="ORF">UW63_C0074G0004</name>
</gene>
<feature type="compositionally biased region" description="Polar residues" evidence="1">
    <location>
        <begin position="61"/>
        <end position="72"/>
    </location>
</feature>
<sequence length="72" mass="7653">MIFGLSFLAGVVAAGLKMNCDHSNYVQTVENLSRCQQTLDILQASINPVEAEPTPSDDSEISPTTTNGADEP</sequence>
<protein>
    <submittedName>
        <fullName evidence="2">Uncharacterized protein</fullName>
    </submittedName>
</protein>
<accession>A0A0G1M9H2</accession>
<dbReference type="Proteomes" id="UP000034154">
    <property type="component" value="Unassembled WGS sequence"/>
</dbReference>
<name>A0A0G1M9H2_9BACT</name>
<comment type="caution">
    <text evidence="2">The sequence shown here is derived from an EMBL/GenBank/DDBJ whole genome shotgun (WGS) entry which is preliminary data.</text>
</comment>
<dbReference type="AlphaFoldDB" id="A0A0G1M9H2"/>
<reference evidence="2 3" key="1">
    <citation type="journal article" date="2015" name="Nature">
        <title>rRNA introns, odd ribosomes, and small enigmatic genomes across a large radiation of phyla.</title>
        <authorList>
            <person name="Brown C.T."/>
            <person name="Hug L.A."/>
            <person name="Thomas B.C."/>
            <person name="Sharon I."/>
            <person name="Castelle C.J."/>
            <person name="Singh A."/>
            <person name="Wilkins M.J."/>
            <person name="Williams K.H."/>
            <person name="Banfield J.F."/>
        </authorList>
    </citation>
    <scope>NUCLEOTIDE SEQUENCE [LARGE SCALE GENOMIC DNA]</scope>
</reference>
<feature type="region of interest" description="Disordered" evidence="1">
    <location>
        <begin position="46"/>
        <end position="72"/>
    </location>
</feature>
<evidence type="ECO:0000313" key="2">
    <source>
        <dbReference type="EMBL" id="KKT68564.1"/>
    </source>
</evidence>
<evidence type="ECO:0000313" key="3">
    <source>
        <dbReference type="Proteomes" id="UP000034154"/>
    </source>
</evidence>
<dbReference type="EMBL" id="LCJB01000074">
    <property type="protein sequence ID" value="KKT68564.1"/>
    <property type="molecule type" value="Genomic_DNA"/>
</dbReference>
<evidence type="ECO:0000256" key="1">
    <source>
        <dbReference type="SAM" id="MobiDB-lite"/>
    </source>
</evidence>
<proteinExistence type="predicted"/>